<dbReference type="VEuPathDB" id="ToxoDB:LOC34619003"/>
<protein>
    <submittedName>
        <fullName evidence="1">Glideosome-associated protein GAP45</fullName>
    </submittedName>
</protein>
<evidence type="ECO:0000313" key="1">
    <source>
        <dbReference type="EMBL" id="OEH75623.1"/>
    </source>
</evidence>
<name>A0A1D3CWP7_9EIME</name>
<dbReference type="Proteomes" id="UP000095192">
    <property type="component" value="Unassembled WGS sequence"/>
</dbReference>
<organism evidence="1 2">
    <name type="scientific">Cyclospora cayetanensis</name>
    <dbReference type="NCBI Taxonomy" id="88456"/>
    <lineage>
        <taxon>Eukaryota</taxon>
        <taxon>Sar</taxon>
        <taxon>Alveolata</taxon>
        <taxon>Apicomplexa</taxon>
        <taxon>Conoidasida</taxon>
        <taxon>Coccidia</taxon>
        <taxon>Eucoccidiorida</taxon>
        <taxon>Eimeriorina</taxon>
        <taxon>Eimeriidae</taxon>
        <taxon>Cyclospora</taxon>
    </lineage>
</organism>
<dbReference type="EMBL" id="JROU02001678">
    <property type="protein sequence ID" value="OEH75623.1"/>
    <property type="molecule type" value="Genomic_DNA"/>
</dbReference>
<keyword evidence="2" id="KW-1185">Reference proteome</keyword>
<sequence>MGGACTKNKAKQPKRADPKELEERARREAEEKAAAEAAAREADERARAEAAAAEAAAARAREERERAEAEAAAAALAAEQARQEEEARRQREEEERRAAEEELRAQQQMQAAEQKESEAEGLEKQPQEGHPELEFGGKEVVAEDVASEATMETARPMHKMAEEPQYGAAHGGRKARTVTPCDMTAVDETSKYLSKRCGCDIGDGHDENNCPICQSIDLSDAPLLN</sequence>
<comment type="caution">
    <text evidence="1">The sequence shown here is derived from an EMBL/GenBank/DDBJ whole genome shotgun (WGS) entry which is preliminary data.</text>
</comment>
<gene>
    <name evidence="1" type="ORF">cyc_02105</name>
</gene>
<dbReference type="AlphaFoldDB" id="A0A1D3CWP7"/>
<dbReference type="GeneID" id="34619003"/>
<proteinExistence type="predicted"/>
<accession>A0A1D3CWP7</accession>
<dbReference type="VEuPathDB" id="ToxoDB:cyc_02105"/>
<dbReference type="OrthoDB" id="377174at2759"/>
<evidence type="ECO:0000313" key="2">
    <source>
        <dbReference type="Proteomes" id="UP000095192"/>
    </source>
</evidence>
<reference evidence="1 2" key="1">
    <citation type="journal article" date="2016" name="BMC Genomics">
        <title>Comparative genomics reveals Cyclospora cayetanensis possesses coccidia-like metabolism and invasion components but unique surface antigens.</title>
        <authorList>
            <person name="Liu S."/>
            <person name="Wang L."/>
            <person name="Zheng H."/>
            <person name="Xu Z."/>
            <person name="Roellig D.M."/>
            <person name="Li N."/>
            <person name="Frace M.A."/>
            <person name="Tang K."/>
            <person name="Arrowood M.J."/>
            <person name="Moss D.M."/>
            <person name="Zhang L."/>
            <person name="Feng Y."/>
            <person name="Xiao L."/>
        </authorList>
    </citation>
    <scope>NUCLEOTIDE SEQUENCE [LARGE SCALE GENOMIC DNA]</scope>
    <source>
        <strain evidence="1 2">CHN_HEN01</strain>
    </source>
</reference>